<dbReference type="InterPro" id="IPR011611">
    <property type="entry name" value="PfkB_dom"/>
</dbReference>
<dbReference type="NCBIfam" id="TIGR00125">
    <property type="entry name" value="cyt_tran_rel"/>
    <property type="match status" value="1"/>
</dbReference>
<sequence length="487" mass="52957">MTALLSILKNLHRATVLVVGDVMLDNYVYGTVDRISPEAPIPILKIQRNNEMLGGAGNVVANLHALGVQCFVVGVCGKDENGIKLRRLLAGLDRVEHHMLSVDDMATVTKTRYVSGSQQVLRTDIETPSAILSERSGDIFALVSGAIDRCDVVILSDYKKGVITPALCQSIISLARDRGIPVFVDPKGRDYSTYRQATLIKPNLKELKDAFGYEDITGREVDYARRLLAKYDIEYCLLTVGKEGMKLISRDHEISFSSARREVFDVSGAGDAVIATVAAAQAAGASLEDACYLSNLAGGIAVTKPGTSPVSNFELVTELKARNKIFTLPELMLQVEAWRANGSCVGFTNGCFDLLHAGHIQTLDYARKNCDKLIVAINSDSSVKRLKGEDRPINSEDQRLTVMAALESIDALILFSDDTPETIIEWIQPNVLVKGADYALADVVGKKCVEASGGKLLLAPVVEDLSTTRVIRRIQATLEKEKLHPVA</sequence>
<dbReference type="Proteomes" id="UP000184212">
    <property type="component" value="Unassembled WGS sequence"/>
</dbReference>
<organism evidence="14 15">
    <name type="scientific">Chryseolinea serpens</name>
    <dbReference type="NCBI Taxonomy" id="947013"/>
    <lineage>
        <taxon>Bacteria</taxon>
        <taxon>Pseudomonadati</taxon>
        <taxon>Bacteroidota</taxon>
        <taxon>Cytophagia</taxon>
        <taxon>Cytophagales</taxon>
        <taxon>Fulvivirgaceae</taxon>
        <taxon>Chryseolinea</taxon>
    </lineage>
</organism>
<dbReference type="Pfam" id="PF01467">
    <property type="entry name" value="CTP_transf_like"/>
    <property type="match status" value="1"/>
</dbReference>
<dbReference type="Pfam" id="PF00294">
    <property type="entry name" value="PfkB"/>
    <property type="match status" value="1"/>
</dbReference>
<dbReference type="SUPFAM" id="SSF53613">
    <property type="entry name" value="Ribokinase-like"/>
    <property type="match status" value="1"/>
</dbReference>
<evidence type="ECO:0000256" key="11">
    <source>
        <dbReference type="HAMAP-Rule" id="MF_01603"/>
    </source>
</evidence>
<dbReference type="EC" id="2.7.1.167" evidence="11"/>
<dbReference type="NCBIfam" id="TIGR02198">
    <property type="entry name" value="rfaE_dom_I"/>
    <property type="match status" value="1"/>
</dbReference>
<dbReference type="SUPFAM" id="SSF52374">
    <property type="entry name" value="Nucleotidylyl transferase"/>
    <property type="match status" value="1"/>
</dbReference>
<dbReference type="GO" id="GO:0033786">
    <property type="term" value="F:heptose-1-phosphate adenylyltransferase activity"/>
    <property type="evidence" value="ECO:0007669"/>
    <property type="project" value="UniProtKB-UniRule"/>
</dbReference>
<feature type="region of interest" description="Ribokinase" evidence="11">
    <location>
        <begin position="1"/>
        <end position="324"/>
    </location>
</feature>
<keyword evidence="4 11" id="KW-0548">Nucleotidyltransferase</keyword>
<keyword evidence="7 11" id="KW-0067">ATP-binding</keyword>
<dbReference type="InterPro" id="IPR014729">
    <property type="entry name" value="Rossmann-like_a/b/a_fold"/>
</dbReference>
<comment type="catalytic activity">
    <reaction evidence="10 11">
        <text>D-glycero-beta-D-manno-heptose 1-phosphate + ATP + H(+) = ADP-D-glycero-beta-D-manno-heptose + diphosphate</text>
        <dbReference type="Rhea" id="RHEA:27465"/>
        <dbReference type="ChEBI" id="CHEBI:15378"/>
        <dbReference type="ChEBI" id="CHEBI:30616"/>
        <dbReference type="ChEBI" id="CHEBI:33019"/>
        <dbReference type="ChEBI" id="CHEBI:59967"/>
        <dbReference type="ChEBI" id="CHEBI:61593"/>
        <dbReference type="EC" id="2.7.7.70"/>
    </reaction>
</comment>
<evidence type="ECO:0000256" key="2">
    <source>
        <dbReference type="ARBA" id="ARBA00003753"/>
    </source>
</evidence>
<evidence type="ECO:0000256" key="6">
    <source>
        <dbReference type="ARBA" id="ARBA00022777"/>
    </source>
</evidence>
<comment type="similarity">
    <text evidence="11">In the N-terminal section; belongs to the carbohydrate kinase PfkB family.</text>
</comment>
<dbReference type="GO" id="GO:0033785">
    <property type="term" value="F:heptose 7-phosphate kinase activity"/>
    <property type="evidence" value="ECO:0007669"/>
    <property type="project" value="UniProtKB-UniRule"/>
</dbReference>
<keyword evidence="6 11" id="KW-0418">Kinase</keyword>
<dbReference type="InterPro" id="IPR011913">
    <property type="entry name" value="RfaE_dom_I"/>
</dbReference>
<evidence type="ECO:0000256" key="7">
    <source>
        <dbReference type="ARBA" id="ARBA00022840"/>
    </source>
</evidence>
<dbReference type="UniPathway" id="UPA00356">
    <property type="reaction ID" value="UER00437"/>
</dbReference>
<evidence type="ECO:0000256" key="10">
    <source>
        <dbReference type="ARBA" id="ARBA00047428"/>
    </source>
</evidence>
<comment type="function">
    <text evidence="2 11">Catalyzes the ADP transfer from ATP to D-glycero-beta-D-manno-heptose 1-phosphate, yielding ADP-D-glycero-beta-D-manno-heptose.</text>
</comment>
<keyword evidence="3 11" id="KW-0808">Transferase</keyword>
<name>A0A1M5XUT4_9BACT</name>
<dbReference type="Gene3D" id="3.40.50.620">
    <property type="entry name" value="HUPs"/>
    <property type="match status" value="1"/>
</dbReference>
<feature type="domain" description="Cytidyltransferase-like" evidence="13">
    <location>
        <begin position="347"/>
        <end position="471"/>
    </location>
</feature>
<dbReference type="OrthoDB" id="9813569at2"/>
<feature type="region of interest" description="Cytidylyltransferase" evidence="11">
    <location>
        <begin position="347"/>
        <end position="487"/>
    </location>
</feature>
<keyword evidence="9 11" id="KW-0119">Carbohydrate metabolism</keyword>
<dbReference type="PANTHER" id="PTHR46969:SF1">
    <property type="entry name" value="BIFUNCTIONAL PROTEIN HLDE"/>
    <property type="match status" value="1"/>
</dbReference>
<comment type="pathway">
    <text evidence="11">Nucleotide-sugar biosynthesis; ADP-L-glycero-beta-D-manno-heptose biosynthesis; ADP-L-glycero-beta-D-manno-heptose from D-glycero-beta-D-manno-heptose 7-phosphate: step 3/4.</text>
</comment>
<dbReference type="InterPro" id="IPR004821">
    <property type="entry name" value="Cyt_trans-like"/>
</dbReference>
<evidence type="ECO:0000259" key="12">
    <source>
        <dbReference type="Pfam" id="PF00294"/>
    </source>
</evidence>
<dbReference type="InterPro" id="IPR023030">
    <property type="entry name" value="Bifunc_HldE"/>
</dbReference>
<dbReference type="GO" id="GO:0005524">
    <property type="term" value="F:ATP binding"/>
    <property type="evidence" value="ECO:0007669"/>
    <property type="project" value="UniProtKB-UniRule"/>
</dbReference>
<dbReference type="PANTHER" id="PTHR46969">
    <property type="entry name" value="BIFUNCTIONAL PROTEIN HLDE"/>
    <property type="match status" value="1"/>
</dbReference>
<dbReference type="InterPro" id="IPR029056">
    <property type="entry name" value="Ribokinase-like"/>
</dbReference>
<evidence type="ECO:0000256" key="5">
    <source>
        <dbReference type="ARBA" id="ARBA00022741"/>
    </source>
</evidence>
<comment type="subunit">
    <text evidence="11">Homodimer.</text>
</comment>
<dbReference type="HAMAP" id="MF_01603">
    <property type="entry name" value="HldE"/>
    <property type="match status" value="1"/>
</dbReference>
<dbReference type="STRING" id="947013.SAMN04488109_6879"/>
<evidence type="ECO:0000256" key="4">
    <source>
        <dbReference type="ARBA" id="ARBA00022695"/>
    </source>
</evidence>
<dbReference type="RefSeq" id="WP_073143596.1">
    <property type="nucleotide sequence ID" value="NZ_FQWQ01000007.1"/>
</dbReference>
<dbReference type="NCBIfam" id="TIGR02199">
    <property type="entry name" value="rfaE_dom_II"/>
    <property type="match status" value="1"/>
</dbReference>
<accession>A0A1M5XUT4</accession>
<evidence type="ECO:0000256" key="3">
    <source>
        <dbReference type="ARBA" id="ARBA00022679"/>
    </source>
</evidence>
<dbReference type="InterPro" id="IPR011914">
    <property type="entry name" value="RfaE_dom_II"/>
</dbReference>
<feature type="binding site" evidence="11">
    <location>
        <begin position="203"/>
        <end position="206"/>
    </location>
    <ligand>
        <name>ATP</name>
        <dbReference type="ChEBI" id="CHEBI:30616"/>
    </ligand>
</feature>
<dbReference type="Gene3D" id="3.40.1190.20">
    <property type="match status" value="1"/>
</dbReference>
<evidence type="ECO:0000256" key="8">
    <source>
        <dbReference type="ARBA" id="ARBA00023268"/>
    </source>
</evidence>
<keyword evidence="5 11" id="KW-0547">Nucleotide-binding</keyword>
<comment type="catalytic activity">
    <reaction evidence="11">
        <text>D-glycero-beta-D-manno-heptose 7-phosphate + ATP = D-glycero-beta-D-manno-heptose 1,7-bisphosphate + ADP + H(+)</text>
        <dbReference type="Rhea" id="RHEA:27473"/>
        <dbReference type="ChEBI" id="CHEBI:15378"/>
        <dbReference type="ChEBI" id="CHEBI:30616"/>
        <dbReference type="ChEBI" id="CHEBI:60204"/>
        <dbReference type="ChEBI" id="CHEBI:60208"/>
        <dbReference type="ChEBI" id="CHEBI:456216"/>
        <dbReference type="EC" id="2.7.1.167"/>
    </reaction>
</comment>
<dbReference type="GO" id="GO:0016773">
    <property type="term" value="F:phosphotransferase activity, alcohol group as acceptor"/>
    <property type="evidence" value="ECO:0007669"/>
    <property type="project" value="InterPro"/>
</dbReference>
<dbReference type="EMBL" id="FQWQ01000007">
    <property type="protein sequence ID" value="SHI03314.1"/>
    <property type="molecule type" value="Genomic_DNA"/>
</dbReference>
<feature type="active site" evidence="11">
    <location>
        <position position="271"/>
    </location>
</feature>
<evidence type="ECO:0000256" key="1">
    <source>
        <dbReference type="ARBA" id="ARBA00002319"/>
    </source>
</evidence>
<keyword evidence="8 11" id="KW-0511">Multifunctional enzyme</keyword>
<proteinExistence type="inferred from homology"/>
<evidence type="ECO:0000256" key="9">
    <source>
        <dbReference type="ARBA" id="ARBA00023277"/>
    </source>
</evidence>
<reference evidence="14 15" key="1">
    <citation type="submission" date="2016-11" db="EMBL/GenBank/DDBJ databases">
        <authorList>
            <person name="Jaros S."/>
            <person name="Januszkiewicz K."/>
            <person name="Wedrychowicz H."/>
        </authorList>
    </citation>
    <scope>NUCLEOTIDE SEQUENCE [LARGE SCALE GENOMIC DNA]</scope>
    <source>
        <strain evidence="14 15">DSM 24574</strain>
    </source>
</reference>
<evidence type="ECO:0000313" key="14">
    <source>
        <dbReference type="EMBL" id="SHI03314.1"/>
    </source>
</evidence>
<comment type="function">
    <text evidence="1 11">Catalyzes the phosphorylation of D-glycero-D-manno-heptose 7-phosphate at the C-1 position to selectively form D-glycero-beta-D-manno-heptose-1,7-bisphosphate.</text>
</comment>
<comment type="pathway">
    <text evidence="11">Nucleotide-sugar biosynthesis; ADP-L-glycero-beta-D-manno-heptose biosynthesis; ADP-L-glycero-beta-D-manno-heptose from D-glycero-beta-D-manno-heptose 7-phosphate: step 1/4.</text>
</comment>
<dbReference type="GO" id="GO:0005829">
    <property type="term" value="C:cytosol"/>
    <property type="evidence" value="ECO:0007669"/>
    <property type="project" value="TreeGrafter"/>
</dbReference>
<dbReference type="CDD" id="cd01172">
    <property type="entry name" value="RfaE_like"/>
    <property type="match status" value="1"/>
</dbReference>
<dbReference type="EC" id="2.7.7.70" evidence="11"/>
<dbReference type="AlphaFoldDB" id="A0A1M5XUT4"/>
<gene>
    <name evidence="11" type="primary">hldE</name>
    <name evidence="14" type="ORF">SAMN04488109_6879</name>
</gene>
<evidence type="ECO:0000313" key="15">
    <source>
        <dbReference type="Proteomes" id="UP000184212"/>
    </source>
</evidence>
<keyword evidence="15" id="KW-1185">Reference proteome</keyword>
<evidence type="ECO:0000259" key="13">
    <source>
        <dbReference type="Pfam" id="PF01467"/>
    </source>
</evidence>
<feature type="domain" description="Carbohydrate kinase PfkB" evidence="12">
    <location>
        <begin position="15"/>
        <end position="309"/>
    </location>
</feature>
<comment type="similarity">
    <text evidence="11">In the C-terminal section; belongs to the cytidylyltransferase family.</text>
</comment>
<protein>
    <recommendedName>
        <fullName evidence="11">Bifunctional protein HldE</fullName>
    </recommendedName>
    <domain>
        <recommendedName>
            <fullName evidence="11">D-beta-D-heptose 7-phosphate kinase</fullName>
            <ecNumber evidence="11">2.7.1.167</ecNumber>
        </recommendedName>
        <alternativeName>
            <fullName evidence="11">D-beta-D-heptose 7-phosphotransferase</fullName>
        </alternativeName>
        <alternativeName>
            <fullName evidence="11">D-glycero-beta-D-manno-heptose-7-phosphate kinase</fullName>
        </alternativeName>
    </domain>
    <domain>
        <recommendedName>
            <fullName evidence="11">D-beta-D-heptose 1-phosphate adenylyltransferase</fullName>
            <ecNumber evidence="11">2.7.7.70</ecNumber>
        </recommendedName>
        <alternativeName>
            <fullName evidence="11">D-glycero-beta-D-manno-heptose 1-phosphate adenylyltransferase</fullName>
        </alternativeName>
    </domain>
</protein>
<dbReference type="GO" id="GO:0097171">
    <property type="term" value="P:ADP-L-glycero-beta-D-manno-heptose biosynthetic process"/>
    <property type="evidence" value="ECO:0007669"/>
    <property type="project" value="UniProtKB-UniPathway"/>
</dbReference>